<proteinExistence type="predicted"/>
<dbReference type="RefSeq" id="WP_097786143.1">
    <property type="nucleotide sequence ID" value="NZ_JBBNHN010000001.1"/>
</dbReference>
<dbReference type="Pfam" id="PF12571">
    <property type="entry name" value="Phage_tail_fib"/>
    <property type="match status" value="1"/>
</dbReference>
<dbReference type="EMBL" id="WKQE01000001">
    <property type="protein sequence ID" value="MSC79552.1"/>
    <property type="molecule type" value="Genomic_DNA"/>
</dbReference>
<evidence type="ECO:0000313" key="2">
    <source>
        <dbReference type="EMBL" id="MSC79552.1"/>
    </source>
</evidence>
<protein>
    <submittedName>
        <fullName evidence="3">Phage tail protein</fullName>
    </submittedName>
</protein>
<organism evidence="3 4">
    <name type="scientific">Faecalibacterium prausnitzii</name>
    <dbReference type="NCBI Taxonomy" id="853"/>
    <lineage>
        <taxon>Bacteria</taxon>
        <taxon>Bacillati</taxon>
        <taxon>Bacillota</taxon>
        <taxon>Clostridia</taxon>
        <taxon>Eubacteriales</taxon>
        <taxon>Oscillospiraceae</taxon>
        <taxon>Faecalibacterium</taxon>
    </lineage>
</organism>
<gene>
    <name evidence="3" type="ORF">CGS56_13920</name>
    <name evidence="2" type="ORF">GKD85_01710</name>
</gene>
<evidence type="ECO:0000313" key="4">
    <source>
        <dbReference type="Proteomes" id="UP000220157"/>
    </source>
</evidence>
<dbReference type="InterPro" id="IPR022225">
    <property type="entry name" value="Phage_tail_fibre_N"/>
</dbReference>
<sequence length="183" mass="20106">MAGIFKESVLTKKGIALLAKAQAGRCTIKLTKAAAGDGSYTSGEDLTTRTALKSQKQTFPLTTTTVQNATNVFVKFIMSNHQDSGDLKNGYYVKEIGIFATDPDEGEILYALAIAETDQWDYMPAFNDLLPSTITIDFLLEVSNATDVTIQMPNKQYAYDDTTGKKYIIGIDNGLIYFQEVTE</sequence>
<dbReference type="Proteomes" id="UP000477010">
    <property type="component" value="Unassembled WGS sequence"/>
</dbReference>
<reference evidence="3" key="2">
    <citation type="submission" date="2017-07" db="EMBL/GenBank/DDBJ databases">
        <authorList>
            <person name="Sun Z.S."/>
            <person name="Albrecht U."/>
            <person name="Echele G."/>
            <person name="Lee C.C."/>
        </authorList>
    </citation>
    <scope>NUCLEOTIDE SEQUENCE</scope>
    <source>
        <strain evidence="3">CNCM I 4573</strain>
    </source>
</reference>
<reference evidence="3 4" key="1">
    <citation type="journal article" date="2017" name="Front. Microbiol.">
        <title>New Insights into the Diversity of the Genus Faecalibacterium.</title>
        <authorList>
            <person name="Benevides L."/>
            <person name="Burman S."/>
            <person name="Martin R."/>
            <person name="Robert V."/>
            <person name="Thomas M."/>
            <person name="Miquel S."/>
            <person name="Chain F."/>
            <person name="Sokol H."/>
            <person name="Bermudez-Humaran L.G."/>
            <person name="Morrison M."/>
            <person name="Langella P."/>
            <person name="Azevedo V.A."/>
            <person name="Chatel J.M."/>
            <person name="Soares S."/>
        </authorList>
    </citation>
    <scope>NUCLEOTIDE SEQUENCE [LARGE SCALE GENOMIC DNA]</scope>
    <source>
        <strain evidence="3 4">CNCM I 4573</strain>
    </source>
</reference>
<dbReference type="Proteomes" id="UP000220157">
    <property type="component" value="Unassembled WGS sequence"/>
</dbReference>
<reference evidence="2 5" key="3">
    <citation type="journal article" date="2019" name="Nat. Med.">
        <title>A library of human gut bacterial isolates paired with longitudinal multiomics data enables mechanistic microbiome research.</title>
        <authorList>
            <person name="Poyet M."/>
            <person name="Groussin M."/>
            <person name="Gibbons S.M."/>
            <person name="Avila-Pacheco J."/>
            <person name="Jiang X."/>
            <person name="Kearney S.M."/>
            <person name="Perrotta A.R."/>
            <person name="Berdy B."/>
            <person name="Zhao S."/>
            <person name="Lieberman T.D."/>
            <person name="Swanson P.K."/>
            <person name="Smith M."/>
            <person name="Roesemann S."/>
            <person name="Alexander J.E."/>
            <person name="Rich S.A."/>
            <person name="Livny J."/>
            <person name="Vlamakis H."/>
            <person name="Clish C."/>
            <person name="Bullock K."/>
            <person name="Deik A."/>
            <person name="Scott J."/>
            <person name="Pierce K.A."/>
            <person name="Xavier R.J."/>
            <person name="Alm E.J."/>
        </authorList>
    </citation>
    <scope>NUCLEOTIDE SEQUENCE [LARGE SCALE GENOMIC DNA]</scope>
    <source>
        <strain evidence="2 5">BIOML-B9</strain>
    </source>
</reference>
<accession>A0A2A7A4T3</accession>
<feature type="domain" description="Phage tail fibre protein N-terminal" evidence="1">
    <location>
        <begin position="8"/>
        <end position="152"/>
    </location>
</feature>
<comment type="caution">
    <text evidence="3">The sequence shown here is derived from an EMBL/GenBank/DDBJ whole genome shotgun (WGS) entry which is preliminary data.</text>
</comment>
<dbReference type="EMBL" id="NMTW01000053">
    <property type="protein sequence ID" value="PDX74136.1"/>
    <property type="molecule type" value="Genomic_DNA"/>
</dbReference>
<evidence type="ECO:0000313" key="5">
    <source>
        <dbReference type="Proteomes" id="UP000477010"/>
    </source>
</evidence>
<evidence type="ECO:0000259" key="1">
    <source>
        <dbReference type="Pfam" id="PF12571"/>
    </source>
</evidence>
<dbReference type="AlphaFoldDB" id="A0A2A7A4T3"/>
<name>A0A2A7A4T3_9FIRM</name>
<evidence type="ECO:0000313" key="3">
    <source>
        <dbReference type="EMBL" id="PDX74136.1"/>
    </source>
</evidence>